<dbReference type="GO" id="GO:0030976">
    <property type="term" value="F:thiamine pyrophosphate binding"/>
    <property type="evidence" value="ECO:0007669"/>
    <property type="project" value="TreeGrafter"/>
</dbReference>
<evidence type="ECO:0000313" key="6">
    <source>
        <dbReference type="Proteomes" id="UP000435837"/>
    </source>
</evidence>
<evidence type="ECO:0000313" key="7">
    <source>
        <dbReference type="Proteomes" id="UP001432292"/>
    </source>
</evidence>
<feature type="compositionally biased region" description="Polar residues" evidence="2">
    <location>
        <begin position="357"/>
        <end position="370"/>
    </location>
</feature>
<dbReference type="OrthoDB" id="366726at2"/>
<dbReference type="Proteomes" id="UP000435837">
    <property type="component" value="Unassembled WGS sequence"/>
</dbReference>
<feature type="chain" id="PRO_5038686971" evidence="3">
    <location>
        <begin position="23"/>
        <end position="384"/>
    </location>
</feature>
<evidence type="ECO:0000256" key="2">
    <source>
        <dbReference type="SAM" id="MobiDB-lite"/>
    </source>
</evidence>
<keyword evidence="7" id="KW-1185">Reference proteome</keyword>
<accession>A0A640S873</accession>
<name>A0A640S873_9ACTN</name>
<feature type="region of interest" description="Disordered" evidence="2">
    <location>
        <begin position="355"/>
        <end position="384"/>
    </location>
</feature>
<gene>
    <name evidence="5" type="ORF">OG727_38610</name>
    <name evidence="4" type="ORF">Scani_35260</name>
</gene>
<dbReference type="Pfam" id="PF13343">
    <property type="entry name" value="SBP_bac_6"/>
    <property type="match status" value="1"/>
</dbReference>
<dbReference type="GO" id="GO:0030975">
    <property type="term" value="F:thiamine binding"/>
    <property type="evidence" value="ECO:0007669"/>
    <property type="project" value="TreeGrafter"/>
</dbReference>
<dbReference type="GeneID" id="96633057"/>
<dbReference type="GO" id="GO:0015888">
    <property type="term" value="P:thiamine transport"/>
    <property type="evidence" value="ECO:0007669"/>
    <property type="project" value="TreeGrafter"/>
</dbReference>
<evidence type="ECO:0000256" key="1">
    <source>
        <dbReference type="ARBA" id="ARBA00022729"/>
    </source>
</evidence>
<dbReference type="EMBL" id="BLIN01000005">
    <property type="protein sequence ID" value="GFE07258.1"/>
    <property type="molecule type" value="Genomic_DNA"/>
</dbReference>
<keyword evidence="1 3" id="KW-0732">Signal</keyword>
<dbReference type="SUPFAM" id="SSF53850">
    <property type="entry name" value="Periplasmic binding protein-like II"/>
    <property type="match status" value="1"/>
</dbReference>
<dbReference type="PROSITE" id="PS51257">
    <property type="entry name" value="PROKAR_LIPOPROTEIN"/>
    <property type="match status" value="1"/>
</dbReference>
<dbReference type="GO" id="GO:0030288">
    <property type="term" value="C:outer membrane-bounded periplasmic space"/>
    <property type="evidence" value="ECO:0007669"/>
    <property type="project" value="TreeGrafter"/>
</dbReference>
<dbReference type="Proteomes" id="UP001432292">
    <property type="component" value="Chromosome"/>
</dbReference>
<dbReference type="EMBL" id="CP108473">
    <property type="protein sequence ID" value="WUS27715.1"/>
    <property type="molecule type" value="Genomic_DNA"/>
</dbReference>
<evidence type="ECO:0000256" key="3">
    <source>
        <dbReference type="SAM" id="SignalP"/>
    </source>
</evidence>
<dbReference type="PANTHER" id="PTHR30006">
    <property type="entry name" value="THIAMINE-BINDING PERIPLASMIC PROTEIN-RELATED"/>
    <property type="match status" value="1"/>
</dbReference>
<proteinExistence type="predicted"/>
<organism evidence="4 6">
    <name type="scientific">Streptomyces caniferus</name>
    <dbReference type="NCBI Taxonomy" id="285557"/>
    <lineage>
        <taxon>Bacteria</taxon>
        <taxon>Bacillati</taxon>
        <taxon>Actinomycetota</taxon>
        <taxon>Actinomycetes</taxon>
        <taxon>Kitasatosporales</taxon>
        <taxon>Streptomycetaceae</taxon>
        <taxon>Streptomyces</taxon>
    </lineage>
</organism>
<protein>
    <submittedName>
        <fullName evidence="4">ABC transporter substrate-binding protein</fullName>
    </submittedName>
    <submittedName>
        <fullName evidence="5">Extracellular solute-binding protein</fullName>
    </submittedName>
</protein>
<dbReference type="PANTHER" id="PTHR30006:SF2">
    <property type="entry name" value="ABC TRANSPORTER SUBSTRATE-BINDING PROTEIN"/>
    <property type="match status" value="1"/>
</dbReference>
<evidence type="ECO:0000313" key="5">
    <source>
        <dbReference type="EMBL" id="WUS27715.1"/>
    </source>
</evidence>
<reference evidence="5" key="2">
    <citation type="submission" date="2022-10" db="EMBL/GenBank/DDBJ databases">
        <title>The complete genomes of actinobacterial strains from the NBC collection.</title>
        <authorList>
            <person name="Joergensen T.S."/>
            <person name="Alvarez Arevalo M."/>
            <person name="Sterndorff E.B."/>
            <person name="Faurdal D."/>
            <person name="Vuksanovic O."/>
            <person name="Mourched A.-S."/>
            <person name="Charusanti P."/>
            <person name="Shaw S."/>
            <person name="Blin K."/>
            <person name="Weber T."/>
        </authorList>
    </citation>
    <scope>NUCLEOTIDE SEQUENCE</scope>
    <source>
        <strain evidence="5">NBC_01256</strain>
    </source>
</reference>
<dbReference type="RefSeq" id="WP_159476552.1">
    <property type="nucleotide sequence ID" value="NZ_BAAATH010000005.1"/>
</dbReference>
<evidence type="ECO:0000313" key="4">
    <source>
        <dbReference type="EMBL" id="GFE07258.1"/>
    </source>
</evidence>
<reference evidence="4 6" key="1">
    <citation type="submission" date="2019-12" db="EMBL/GenBank/DDBJ databases">
        <title>Whole genome shotgun sequence of Streptomyces caniferus NBRC 15389.</title>
        <authorList>
            <person name="Ichikawa N."/>
            <person name="Kimura A."/>
            <person name="Kitahashi Y."/>
            <person name="Komaki H."/>
            <person name="Tamura T."/>
        </authorList>
    </citation>
    <scope>NUCLEOTIDE SEQUENCE [LARGE SCALE GENOMIC DNA]</scope>
    <source>
        <strain evidence="4 6">NBRC 15389</strain>
    </source>
</reference>
<sequence length="384" mass="40220">MTVFLPRTAVLTGVLAVAAALALSACGSSSDGSDAAGGKSAATATTAEALGGVDALAEAAKKEGTLRAVALPRDWANYGALMDGFKKKYGIKVEVENPNGASQDEISAVTSRKGKDSAPDVLDLGSSFAQSAAQQGLLAPYMVTGFADIPDTQRDSIGRWANDYGGYISFGCDAKRVRTCPTSFKDLLKPEYKGLVALNGSPTKSGSAFGAVYAAALANGGSFDDIQPGIDFFAKLKKSGNYTPLDSTPTTIGKGRTPISIDWDYLNAGYTHEFKSKGLDWTVVVPSDGKFSQYYSQAINKDAPHPAAARLWQEYLYSTEGQNIRLKGYARPALMTAMKKAGTLDKTAAAKLPKVSGTPSFPTETQQSNAKGVIAQSWGGATSE</sequence>
<dbReference type="AlphaFoldDB" id="A0A640S873"/>
<dbReference type="Gene3D" id="3.40.190.10">
    <property type="entry name" value="Periplasmic binding protein-like II"/>
    <property type="match status" value="2"/>
</dbReference>
<feature type="signal peptide" evidence="3">
    <location>
        <begin position="1"/>
        <end position="22"/>
    </location>
</feature>